<dbReference type="KEGG" id="tva:4755255"/>
<dbReference type="VEuPathDB" id="TrichDB:TVAG_135230"/>
<evidence type="ECO:0000256" key="10">
    <source>
        <dbReference type="RuleBase" id="RU000304"/>
    </source>
</evidence>
<dbReference type="Pfam" id="PF00069">
    <property type="entry name" value="Pkinase"/>
    <property type="match status" value="1"/>
</dbReference>
<dbReference type="STRING" id="5722.A2FCA7"/>
<dbReference type="SMR" id="A2FCA7"/>
<dbReference type="InterPro" id="IPR000719">
    <property type="entry name" value="Prot_kinase_dom"/>
</dbReference>
<dbReference type="PROSITE" id="PS50011">
    <property type="entry name" value="PROTEIN_KINASE_DOM"/>
    <property type="match status" value="1"/>
</dbReference>
<dbReference type="InParanoid" id="A2FCA7"/>
<protein>
    <recommendedName>
        <fullName evidence="1">non-specific serine/threonine protein kinase</fullName>
        <ecNumber evidence="1">2.7.11.1</ecNumber>
    </recommendedName>
</protein>
<evidence type="ECO:0000256" key="8">
    <source>
        <dbReference type="ARBA" id="ARBA00048679"/>
    </source>
</evidence>
<sequence>MSSRGAVMRTDPTYNVNTVSKVYADACEKLGKEWYEVETFKLPHGSPDLYEILDRIGSGKYSDVFTAYKGKEIVAIKILKPTRDVKFLREAKILIDLRGGPNIVNLYDVVYTPLTNQYSFVFEYIPELKWQDLFASMTDYEARVYLYQLLRTLDYAHSHGIMHRDVKPLNILFDKKTYKLRLIDWGLADFYHPGQNYQIHVATRYYKPPELLLDYQKYDYSVDMWCFGVTMASLVFKIYPFFRGSDDFDMISKISSVLGTDGLSEYLDKYGIPLPPNIHVYKSKRKPWWSFVNGENASLANEDAIDLLDKCIVYDHTERITAKEAMAHRYFDPVRDLEFP</sequence>
<dbReference type="VEuPathDB" id="TrichDB:TVAGG3_0802090"/>
<evidence type="ECO:0000259" key="11">
    <source>
        <dbReference type="PROSITE" id="PS50011"/>
    </source>
</evidence>
<dbReference type="GO" id="GO:0005634">
    <property type="term" value="C:nucleus"/>
    <property type="evidence" value="ECO:0000318"/>
    <property type="project" value="GO_Central"/>
</dbReference>
<dbReference type="InterPro" id="IPR011009">
    <property type="entry name" value="Kinase-like_dom_sf"/>
</dbReference>
<evidence type="ECO:0000256" key="5">
    <source>
        <dbReference type="ARBA" id="ARBA00022777"/>
    </source>
</evidence>
<keyword evidence="6 9" id="KW-0067">ATP-binding</keyword>
<evidence type="ECO:0000256" key="9">
    <source>
        <dbReference type="PROSITE-ProRule" id="PRU10141"/>
    </source>
</evidence>
<dbReference type="FunFam" id="1.10.510.10:FF:000059">
    <property type="entry name" value="Casein kinase II subunit alpha"/>
    <property type="match status" value="1"/>
</dbReference>
<dbReference type="PANTHER" id="PTHR24054:SF0">
    <property type="entry name" value="CASEIN KINASE II SUBUNIT ALPHA"/>
    <property type="match status" value="1"/>
</dbReference>
<feature type="binding site" evidence="9">
    <location>
        <position position="77"/>
    </location>
    <ligand>
        <name>ATP</name>
        <dbReference type="ChEBI" id="CHEBI:30616"/>
    </ligand>
</feature>
<proteinExistence type="inferred from homology"/>
<evidence type="ECO:0000256" key="1">
    <source>
        <dbReference type="ARBA" id="ARBA00012513"/>
    </source>
</evidence>
<dbReference type="eggNOG" id="KOG0668">
    <property type="taxonomic scope" value="Eukaryota"/>
</dbReference>
<dbReference type="PROSITE" id="PS00108">
    <property type="entry name" value="PROTEIN_KINASE_ST"/>
    <property type="match status" value="1"/>
</dbReference>
<gene>
    <name evidence="12" type="ORF">TVAG_135230</name>
</gene>
<evidence type="ECO:0000256" key="6">
    <source>
        <dbReference type="ARBA" id="ARBA00022840"/>
    </source>
</evidence>
<reference evidence="12" key="1">
    <citation type="submission" date="2006-10" db="EMBL/GenBank/DDBJ databases">
        <authorList>
            <person name="Amadeo P."/>
            <person name="Zhao Q."/>
            <person name="Wortman J."/>
            <person name="Fraser-Liggett C."/>
            <person name="Carlton J."/>
        </authorList>
    </citation>
    <scope>NUCLEOTIDE SEQUENCE</scope>
    <source>
        <strain evidence="12">G3</strain>
    </source>
</reference>
<dbReference type="GO" id="GO:0005524">
    <property type="term" value="F:ATP binding"/>
    <property type="evidence" value="ECO:0007669"/>
    <property type="project" value="UniProtKB-UniRule"/>
</dbReference>
<dbReference type="SMART" id="SM00220">
    <property type="entry name" value="S_TKc"/>
    <property type="match status" value="1"/>
</dbReference>
<dbReference type="EMBL" id="DS113714">
    <property type="protein sequence ID" value="EAX97470.1"/>
    <property type="molecule type" value="Genomic_DNA"/>
</dbReference>
<dbReference type="GO" id="GO:0005956">
    <property type="term" value="C:protein kinase CK2 complex"/>
    <property type="evidence" value="ECO:0000318"/>
    <property type="project" value="GO_Central"/>
</dbReference>
<dbReference type="InterPro" id="IPR045216">
    <property type="entry name" value="CK2_alpha"/>
</dbReference>
<dbReference type="GO" id="GO:0051726">
    <property type="term" value="P:regulation of cell cycle"/>
    <property type="evidence" value="ECO:0000318"/>
    <property type="project" value="GO_Central"/>
</dbReference>
<dbReference type="InterPro" id="IPR017441">
    <property type="entry name" value="Protein_kinase_ATP_BS"/>
</dbReference>
<dbReference type="SUPFAM" id="SSF56112">
    <property type="entry name" value="Protein kinase-like (PK-like)"/>
    <property type="match status" value="1"/>
</dbReference>
<evidence type="ECO:0000256" key="4">
    <source>
        <dbReference type="ARBA" id="ARBA00022741"/>
    </source>
</evidence>
<keyword evidence="13" id="KW-1185">Reference proteome</keyword>
<accession>A2FCA7</accession>
<organism evidence="12 13">
    <name type="scientific">Trichomonas vaginalis (strain ATCC PRA-98 / G3)</name>
    <dbReference type="NCBI Taxonomy" id="412133"/>
    <lineage>
        <taxon>Eukaryota</taxon>
        <taxon>Metamonada</taxon>
        <taxon>Parabasalia</taxon>
        <taxon>Trichomonadida</taxon>
        <taxon>Trichomonadidae</taxon>
        <taxon>Trichomonas</taxon>
    </lineage>
</organism>
<dbReference type="GO" id="GO:0005829">
    <property type="term" value="C:cytosol"/>
    <property type="evidence" value="ECO:0000318"/>
    <property type="project" value="GO_Central"/>
</dbReference>
<dbReference type="Proteomes" id="UP000001542">
    <property type="component" value="Unassembled WGS sequence"/>
</dbReference>
<evidence type="ECO:0000313" key="12">
    <source>
        <dbReference type="EMBL" id="EAX97470.1"/>
    </source>
</evidence>
<dbReference type="OrthoDB" id="10254671at2759"/>
<dbReference type="InterPro" id="IPR008271">
    <property type="entry name" value="Ser/Thr_kinase_AS"/>
</dbReference>
<dbReference type="RefSeq" id="XP_001310400.1">
    <property type="nucleotide sequence ID" value="XM_001310399.1"/>
</dbReference>
<dbReference type="Gene3D" id="1.10.510.10">
    <property type="entry name" value="Transferase(Phosphotransferase) domain 1"/>
    <property type="match status" value="1"/>
</dbReference>
<keyword evidence="4 9" id="KW-0547">Nucleotide-binding</keyword>
<evidence type="ECO:0000313" key="13">
    <source>
        <dbReference type="Proteomes" id="UP000001542"/>
    </source>
</evidence>
<dbReference type="OMA" id="ACEKRPQ"/>
<comment type="similarity">
    <text evidence="10">Belongs to the protein kinase superfamily.</text>
</comment>
<comment type="catalytic activity">
    <reaction evidence="7">
        <text>L-threonyl-[protein] + ATP = O-phospho-L-threonyl-[protein] + ADP + H(+)</text>
        <dbReference type="Rhea" id="RHEA:46608"/>
        <dbReference type="Rhea" id="RHEA-COMP:11060"/>
        <dbReference type="Rhea" id="RHEA-COMP:11605"/>
        <dbReference type="ChEBI" id="CHEBI:15378"/>
        <dbReference type="ChEBI" id="CHEBI:30013"/>
        <dbReference type="ChEBI" id="CHEBI:30616"/>
        <dbReference type="ChEBI" id="CHEBI:61977"/>
        <dbReference type="ChEBI" id="CHEBI:456216"/>
        <dbReference type="EC" id="2.7.11.1"/>
    </reaction>
</comment>
<keyword evidence="3" id="KW-0808">Transferase</keyword>
<dbReference type="GO" id="GO:0004674">
    <property type="term" value="F:protein serine/threonine kinase activity"/>
    <property type="evidence" value="ECO:0000318"/>
    <property type="project" value="GO_Central"/>
</dbReference>
<comment type="catalytic activity">
    <reaction evidence="8">
        <text>L-seryl-[protein] + ATP = O-phospho-L-seryl-[protein] + ADP + H(+)</text>
        <dbReference type="Rhea" id="RHEA:17989"/>
        <dbReference type="Rhea" id="RHEA-COMP:9863"/>
        <dbReference type="Rhea" id="RHEA-COMP:11604"/>
        <dbReference type="ChEBI" id="CHEBI:15378"/>
        <dbReference type="ChEBI" id="CHEBI:29999"/>
        <dbReference type="ChEBI" id="CHEBI:30616"/>
        <dbReference type="ChEBI" id="CHEBI:83421"/>
        <dbReference type="ChEBI" id="CHEBI:456216"/>
        <dbReference type="EC" id="2.7.11.1"/>
    </reaction>
</comment>
<reference evidence="12" key="2">
    <citation type="journal article" date="2007" name="Science">
        <title>Draft genome sequence of the sexually transmitted pathogen Trichomonas vaginalis.</title>
        <authorList>
            <person name="Carlton J.M."/>
            <person name="Hirt R.P."/>
            <person name="Silva J.C."/>
            <person name="Delcher A.L."/>
            <person name="Schatz M."/>
            <person name="Zhao Q."/>
            <person name="Wortman J.R."/>
            <person name="Bidwell S.L."/>
            <person name="Alsmark U.C.M."/>
            <person name="Besteiro S."/>
            <person name="Sicheritz-Ponten T."/>
            <person name="Noel C.J."/>
            <person name="Dacks J.B."/>
            <person name="Foster P.G."/>
            <person name="Simillion C."/>
            <person name="Van de Peer Y."/>
            <person name="Miranda-Saavedra D."/>
            <person name="Barton G.J."/>
            <person name="Westrop G.D."/>
            <person name="Mueller S."/>
            <person name="Dessi D."/>
            <person name="Fiori P.L."/>
            <person name="Ren Q."/>
            <person name="Paulsen I."/>
            <person name="Zhang H."/>
            <person name="Bastida-Corcuera F.D."/>
            <person name="Simoes-Barbosa A."/>
            <person name="Brown M.T."/>
            <person name="Hayes R.D."/>
            <person name="Mukherjee M."/>
            <person name="Okumura C.Y."/>
            <person name="Schneider R."/>
            <person name="Smith A.J."/>
            <person name="Vanacova S."/>
            <person name="Villalvazo M."/>
            <person name="Haas B.J."/>
            <person name="Pertea M."/>
            <person name="Feldblyum T.V."/>
            <person name="Utterback T.R."/>
            <person name="Shu C.L."/>
            <person name="Osoegawa K."/>
            <person name="de Jong P.J."/>
            <person name="Hrdy I."/>
            <person name="Horvathova L."/>
            <person name="Zubacova Z."/>
            <person name="Dolezal P."/>
            <person name="Malik S.B."/>
            <person name="Logsdon J.M. Jr."/>
            <person name="Henze K."/>
            <person name="Gupta A."/>
            <person name="Wang C.C."/>
            <person name="Dunne R.L."/>
            <person name="Upcroft J.A."/>
            <person name="Upcroft P."/>
            <person name="White O."/>
            <person name="Salzberg S.L."/>
            <person name="Tang P."/>
            <person name="Chiu C.-H."/>
            <person name="Lee Y.-S."/>
            <person name="Embley T.M."/>
            <person name="Coombs G.H."/>
            <person name="Mottram J.C."/>
            <person name="Tachezy J."/>
            <person name="Fraser-Liggett C.M."/>
            <person name="Johnson P.J."/>
        </authorList>
    </citation>
    <scope>NUCLEOTIDE SEQUENCE [LARGE SCALE GENOMIC DNA]</scope>
    <source>
        <strain evidence="12">G3</strain>
    </source>
</reference>
<dbReference type="PROSITE" id="PS00107">
    <property type="entry name" value="PROTEIN_KINASE_ATP"/>
    <property type="match status" value="1"/>
</dbReference>
<evidence type="ECO:0000256" key="2">
    <source>
        <dbReference type="ARBA" id="ARBA00022527"/>
    </source>
</evidence>
<keyword evidence="5 12" id="KW-0418">Kinase</keyword>
<evidence type="ECO:0000256" key="7">
    <source>
        <dbReference type="ARBA" id="ARBA00047899"/>
    </source>
</evidence>
<dbReference type="FunCoup" id="A2FCA7">
    <property type="interactions" value="693"/>
</dbReference>
<dbReference type="Gene3D" id="3.30.200.20">
    <property type="entry name" value="Phosphorylase Kinase, domain 1"/>
    <property type="match status" value="1"/>
</dbReference>
<evidence type="ECO:0000256" key="3">
    <source>
        <dbReference type="ARBA" id="ARBA00022679"/>
    </source>
</evidence>
<keyword evidence="2 10" id="KW-0723">Serine/threonine-protein kinase</keyword>
<dbReference type="GO" id="GO:0006974">
    <property type="term" value="P:DNA damage response"/>
    <property type="evidence" value="ECO:0000318"/>
    <property type="project" value="GO_Central"/>
</dbReference>
<dbReference type="PANTHER" id="PTHR24054">
    <property type="entry name" value="CASEIN KINASE II SUBUNIT ALPHA"/>
    <property type="match status" value="1"/>
</dbReference>
<dbReference type="AlphaFoldDB" id="A2FCA7"/>
<feature type="domain" description="Protein kinase" evidence="11">
    <location>
        <begin position="50"/>
        <end position="331"/>
    </location>
</feature>
<name>A2FCA7_TRIV3</name>
<dbReference type="CDD" id="cd14132">
    <property type="entry name" value="STKc_CK2_alpha"/>
    <property type="match status" value="1"/>
</dbReference>
<dbReference type="FunFam" id="3.30.200.20:FF:000088">
    <property type="entry name" value="Casein kinase II subunit alpha"/>
    <property type="match status" value="1"/>
</dbReference>
<dbReference type="EC" id="2.7.11.1" evidence="1"/>